<name>A0A1H8AQJ3_9FLAO</name>
<gene>
    <name evidence="3" type="ORF">SAMN05421856_10622</name>
</gene>
<keyword evidence="2" id="KW-1133">Transmembrane helix</keyword>
<feature type="region of interest" description="Disordered" evidence="1">
    <location>
        <begin position="81"/>
        <end position="226"/>
    </location>
</feature>
<proteinExistence type="predicted"/>
<protein>
    <recommendedName>
        <fullName evidence="5">Ferric siderophore ABC transporter substrate-binding protein</fullName>
    </recommendedName>
</protein>
<sequence length="314" mass="32797">MPLQRLKINNNSESSGKDPFKMRSHIISREEQNKDRIKSALLSILIWSAILLFVFLYKLKPELDQQPEIVTTMLVNFGDNRNGNGAEEPADQPGSLAAATENVTEPAEAAVPETKTVIKPEPQPETQKSEAKDKIITGNNSKISVPKKEESKAETKKSAASTSATKNTKKSGAVTSNSKTGNGDGKGTAAIGNLIKGRGTKAGSQGDGNGIGNAGDPLGGDGNGDSKVGIDRKLVGFIPGTMGRGGAQPANNCTASGTITIAYTVDKAGNVVSARRSGGTSDPCITSNAISWVKKYVKAEKASVSSTGSYKITF</sequence>
<dbReference type="STRING" id="295069.SAMN05421856_10622"/>
<keyword evidence="4" id="KW-1185">Reference proteome</keyword>
<dbReference type="AlphaFoldDB" id="A0A1H8AQJ3"/>
<organism evidence="3 4">
    <name type="scientific">Chryseobacterium taichungense</name>
    <dbReference type="NCBI Taxonomy" id="295069"/>
    <lineage>
        <taxon>Bacteria</taxon>
        <taxon>Pseudomonadati</taxon>
        <taxon>Bacteroidota</taxon>
        <taxon>Flavobacteriia</taxon>
        <taxon>Flavobacteriales</taxon>
        <taxon>Weeksellaceae</taxon>
        <taxon>Chryseobacterium group</taxon>
        <taxon>Chryseobacterium</taxon>
    </lineage>
</organism>
<dbReference type="EMBL" id="FOBV01000006">
    <property type="protein sequence ID" value="SEM72995.1"/>
    <property type="molecule type" value="Genomic_DNA"/>
</dbReference>
<evidence type="ECO:0000256" key="2">
    <source>
        <dbReference type="SAM" id="Phobius"/>
    </source>
</evidence>
<evidence type="ECO:0000313" key="4">
    <source>
        <dbReference type="Proteomes" id="UP000199450"/>
    </source>
</evidence>
<evidence type="ECO:0000256" key="1">
    <source>
        <dbReference type="SAM" id="MobiDB-lite"/>
    </source>
</evidence>
<accession>A0A1H8AQJ3</accession>
<feature type="compositionally biased region" description="Basic and acidic residues" evidence="1">
    <location>
        <begin position="146"/>
        <end position="157"/>
    </location>
</feature>
<feature type="transmembrane region" description="Helical" evidence="2">
    <location>
        <begin position="39"/>
        <end position="57"/>
    </location>
</feature>
<evidence type="ECO:0000313" key="3">
    <source>
        <dbReference type="EMBL" id="SEM72995.1"/>
    </source>
</evidence>
<evidence type="ECO:0008006" key="5">
    <source>
        <dbReference type="Google" id="ProtNLM"/>
    </source>
</evidence>
<keyword evidence="2" id="KW-0472">Membrane</keyword>
<dbReference type="Proteomes" id="UP000199450">
    <property type="component" value="Unassembled WGS sequence"/>
</dbReference>
<feature type="region of interest" description="Disordered" evidence="1">
    <location>
        <begin position="1"/>
        <end position="20"/>
    </location>
</feature>
<feature type="compositionally biased region" description="Gly residues" evidence="1">
    <location>
        <begin position="205"/>
        <end position="223"/>
    </location>
</feature>
<reference evidence="4" key="1">
    <citation type="submission" date="2016-10" db="EMBL/GenBank/DDBJ databases">
        <authorList>
            <person name="Varghese N."/>
            <person name="Submissions S."/>
        </authorList>
    </citation>
    <scope>NUCLEOTIDE SEQUENCE [LARGE SCALE GENOMIC DNA]</scope>
    <source>
        <strain evidence="4">DSM 17453</strain>
    </source>
</reference>
<keyword evidence="2" id="KW-0812">Transmembrane</keyword>